<reference evidence="3 4" key="1">
    <citation type="submission" date="2021-03" db="EMBL/GenBank/DDBJ databases">
        <title>Lysobacter sp. nov. isolated from soil of gangwondo yeongwol, south Korea.</title>
        <authorList>
            <person name="Kim K.R."/>
            <person name="Kim K.H."/>
            <person name="Jeon C.O."/>
        </authorList>
    </citation>
    <scope>NUCLEOTIDE SEQUENCE [LARGE SCALE GENOMIC DNA]</scope>
    <source>
        <strain evidence="3 4">R19</strain>
    </source>
</reference>
<evidence type="ECO:0000256" key="2">
    <source>
        <dbReference type="SAM" id="Phobius"/>
    </source>
</evidence>
<keyword evidence="2" id="KW-0812">Transmembrane</keyword>
<proteinExistence type="predicted"/>
<feature type="transmembrane region" description="Helical" evidence="2">
    <location>
        <begin position="23"/>
        <end position="40"/>
    </location>
</feature>
<dbReference type="RefSeq" id="WP_207526740.1">
    <property type="nucleotide sequence ID" value="NZ_CP071518.1"/>
</dbReference>
<keyword evidence="2" id="KW-0472">Membrane</keyword>
<sequence>MTLPEGCPVALPPPRRPRRWRHIVLGGLACIAFGVAATVAQSQVVIYRCTDAKGALTIQNNVPCPKGSRQNRRVMETPPAAESPFVPMAAPPTVAEPAPPPPPPPPPAAPARPSLTDELGPSTVADADRLPPPVLYECRTYDDDRYLSENGNPAPRCATLATTALGGYGESGSGAACEMKTDSCQRVADGALCEAWRRRLREAESSLRFGASQGPGPGAGGI</sequence>
<protein>
    <submittedName>
        <fullName evidence="3">DUF4124 domain-containing protein</fullName>
    </submittedName>
</protein>
<dbReference type="AlphaFoldDB" id="A0A974Y1F3"/>
<dbReference type="EMBL" id="CP071518">
    <property type="protein sequence ID" value="QSX78815.1"/>
    <property type="molecule type" value="Genomic_DNA"/>
</dbReference>
<gene>
    <name evidence="3" type="ORF">I8J32_002485</name>
</gene>
<dbReference type="KEGG" id="lsf:I8J32_002485"/>
<keyword evidence="4" id="KW-1185">Reference proteome</keyword>
<dbReference type="Proteomes" id="UP000639274">
    <property type="component" value="Chromosome"/>
</dbReference>
<organism evidence="3 4">
    <name type="scientific">Agrilutibacter solisilvae</name>
    <dbReference type="NCBI Taxonomy" id="2763317"/>
    <lineage>
        <taxon>Bacteria</taxon>
        <taxon>Pseudomonadati</taxon>
        <taxon>Pseudomonadota</taxon>
        <taxon>Gammaproteobacteria</taxon>
        <taxon>Lysobacterales</taxon>
        <taxon>Lysobacteraceae</taxon>
        <taxon>Agrilutibacter</taxon>
    </lineage>
</organism>
<accession>A0A974Y1F3</accession>
<feature type="compositionally biased region" description="Pro residues" evidence="1">
    <location>
        <begin position="97"/>
        <end position="110"/>
    </location>
</feature>
<keyword evidence="2" id="KW-1133">Transmembrane helix</keyword>
<feature type="compositionally biased region" description="Low complexity" evidence="1">
    <location>
        <begin position="87"/>
        <end position="96"/>
    </location>
</feature>
<name>A0A974Y1F3_9GAMM</name>
<evidence type="ECO:0000313" key="4">
    <source>
        <dbReference type="Proteomes" id="UP000639274"/>
    </source>
</evidence>
<feature type="region of interest" description="Disordered" evidence="1">
    <location>
        <begin position="59"/>
        <end position="131"/>
    </location>
</feature>
<evidence type="ECO:0000313" key="3">
    <source>
        <dbReference type="EMBL" id="QSX78815.1"/>
    </source>
</evidence>
<evidence type="ECO:0000256" key="1">
    <source>
        <dbReference type="SAM" id="MobiDB-lite"/>
    </source>
</evidence>